<dbReference type="EMBL" id="JADEXP010000008">
    <property type="protein sequence ID" value="MBE9065447.1"/>
    <property type="molecule type" value="Genomic_DNA"/>
</dbReference>
<dbReference type="Proteomes" id="UP000615026">
    <property type="component" value="Unassembled WGS sequence"/>
</dbReference>
<proteinExistence type="predicted"/>
<sequence length="84" mass="8707">MTDKTMLEGIELVSCAKASASAGVATVAKNCGYGTNIEQFRAALQKACADMGVEVDGIADLLTDQQQVTQEGGLEIAPETVSEL</sequence>
<accession>A0A928WZ01</accession>
<dbReference type="AlphaFoldDB" id="A0A928WZ01"/>
<keyword evidence="2" id="KW-1185">Reference proteome</keyword>
<name>A0A928WZ01_LEPEC</name>
<protein>
    <submittedName>
        <fullName evidence="1">Uncharacterized protein</fullName>
    </submittedName>
</protein>
<reference evidence="1" key="1">
    <citation type="submission" date="2020-10" db="EMBL/GenBank/DDBJ databases">
        <authorList>
            <person name="Castelo-Branco R."/>
            <person name="Eusebio N."/>
            <person name="Adriana R."/>
            <person name="Vieira A."/>
            <person name="Brugerolle De Fraissinette N."/>
            <person name="Rezende De Castro R."/>
            <person name="Schneider M.P."/>
            <person name="Vasconcelos V."/>
            <person name="Leao P.N."/>
        </authorList>
    </citation>
    <scope>NUCLEOTIDE SEQUENCE</scope>
    <source>
        <strain evidence="1">LEGE 11479</strain>
    </source>
</reference>
<evidence type="ECO:0000313" key="1">
    <source>
        <dbReference type="EMBL" id="MBE9065447.1"/>
    </source>
</evidence>
<dbReference type="RefSeq" id="WP_193990409.1">
    <property type="nucleotide sequence ID" value="NZ_JADEXP010000008.1"/>
</dbReference>
<comment type="caution">
    <text evidence="1">The sequence shown here is derived from an EMBL/GenBank/DDBJ whole genome shotgun (WGS) entry which is preliminary data.</text>
</comment>
<evidence type="ECO:0000313" key="2">
    <source>
        <dbReference type="Proteomes" id="UP000615026"/>
    </source>
</evidence>
<organism evidence="1 2">
    <name type="scientific">Leptolyngbya cf. ectocarpi LEGE 11479</name>
    <dbReference type="NCBI Taxonomy" id="1828722"/>
    <lineage>
        <taxon>Bacteria</taxon>
        <taxon>Bacillati</taxon>
        <taxon>Cyanobacteriota</taxon>
        <taxon>Cyanophyceae</taxon>
        <taxon>Leptolyngbyales</taxon>
        <taxon>Leptolyngbyaceae</taxon>
        <taxon>Leptolyngbya group</taxon>
        <taxon>Leptolyngbya</taxon>
    </lineage>
</organism>
<gene>
    <name evidence="1" type="ORF">IQ260_02135</name>
</gene>